<evidence type="ECO:0000313" key="3">
    <source>
        <dbReference type="Proteomes" id="UP000265520"/>
    </source>
</evidence>
<dbReference type="Proteomes" id="UP000265520">
    <property type="component" value="Unassembled WGS sequence"/>
</dbReference>
<evidence type="ECO:0000256" key="1">
    <source>
        <dbReference type="SAM" id="MobiDB-lite"/>
    </source>
</evidence>
<sequence>MARNAAAAATPPAPLPQDPSQQPGNVYYVHPSESLQLSLVDAIHEACSWRE</sequence>
<name>A0A392UGS7_9FABA</name>
<feature type="compositionally biased region" description="Low complexity" evidence="1">
    <location>
        <begin position="1"/>
        <end position="10"/>
    </location>
</feature>
<organism evidence="2 3">
    <name type="scientific">Trifolium medium</name>
    <dbReference type="NCBI Taxonomy" id="97028"/>
    <lineage>
        <taxon>Eukaryota</taxon>
        <taxon>Viridiplantae</taxon>
        <taxon>Streptophyta</taxon>
        <taxon>Embryophyta</taxon>
        <taxon>Tracheophyta</taxon>
        <taxon>Spermatophyta</taxon>
        <taxon>Magnoliopsida</taxon>
        <taxon>eudicotyledons</taxon>
        <taxon>Gunneridae</taxon>
        <taxon>Pentapetalae</taxon>
        <taxon>rosids</taxon>
        <taxon>fabids</taxon>
        <taxon>Fabales</taxon>
        <taxon>Fabaceae</taxon>
        <taxon>Papilionoideae</taxon>
        <taxon>50 kb inversion clade</taxon>
        <taxon>NPAAA clade</taxon>
        <taxon>Hologalegina</taxon>
        <taxon>IRL clade</taxon>
        <taxon>Trifolieae</taxon>
        <taxon>Trifolium</taxon>
    </lineage>
</organism>
<keyword evidence="3" id="KW-1185">Reference proteome</keyword>
<dbReference type="EMBL" id="LXQA010800465">
    <property type="protein sequence ID" value="MCI71636.1"/>
    <property type="molecule type" value="Genomic_DNA"/>
</dbReference>
<protein>
    <submittedName>
        <fullName evidence="2">Uncharacterized protein</fullName>
    </submittedName>
</protein>
<reference evidence="2 3" key="1">
    <citation type="journal article" date="2018" name="Front. Plant Sci.">
        <title>Red Clover (Trifolium pratense) and Zigzag Clover (T. medium) - A Picture of Genomic Similarities and Differences.</title>
        <authorList>
            <person name="Dluhosova J."/>
            <person name="Istvanek J."/>
            <person name="Nedelnik J."/>
            <person name="Repkova J."/>
        </authorList>
    </citation>
    <scope>NUCLEOTIDE SEQUENCE [LARGE SCALE GENOMIC DNA]</scope>
    <source>
        <strain evidence="3">cv. 10/8</strain>
        <tissue evidence="2">Leaf</tissue>
    </source>
</reference>
<feature type="non-terminal residue" evidence="2">
    <location>
        <position position="51"/>
    </location>
</feature>
<proteinExistence type="predicted"/>
<dbReference type="AlphaFoldDB" id="A0A392UGS7"/>
<accession>A0A392UGS7</accession>
<evidence type="ECO:0000313" key="2">
    <source>
        <dbReference type="EMBL" id="MCI71636.1"/>
    </source>
</evidence>
<feature type="region of interest" description="Disordered" evidence="1">
    <location>
        <begin position="1"/>
        <end position="25"/>
    </location>
</feature>
<comment type="caution">
    <text evidence="2">The sequence shown here is derived from an EMBL/GenBank/DDBJ whole genome shotgun (WGS) entry which is preliminary data.</text>
</comment>